<evidence type="ECO:0000313" key="7">
    <source>
        <dbReference type="EMBL" id="KAK2087353.1"/>
    </source>
</evidence>
<sequence>MSASAVFILDVKGKPLISRNYKGDVPMSKIEHFMPLLVQREEEGALTPLLSYGEVHFLWIKHSNLYRIHPLWRPWRRVCRDGSDGSSLGREGGLKIGVAQHICVAQAGGQGKGQVEMGVVARDKVEVQVVATTLKNANASLVYSFLYKTIEVFCEYFKELEEESIRDNFVIVYELLDELMDFGFPQTTDSKILQEYITQQSNKLETGKSRVPPTVTNAVSWRSEGIKYKKNEVFIDVIESVNLLVNANGSVLLSEIVGSIKLKVFLSGMPELRLGLNDRVLFELTGRSKNKSVELEDVKFHQCVRLSRFDNDRTISFIPPDGDFELMSYRLSTQVKPLIWIESVIEKFSHSRVEIMVKAKGQFKKQSVANGVEISVPVPSDADSPRFKTSVGSAKYVPEKNVVIWSIKSFPGGKEYLMRAHFGLPSVEKEEVEGRPPIGVKFEIPYFTVSGIQVREADGEVPPLDFGVFLSLLSLGSSHLSPPAYVHSSDGFLAFPESNVTSTCLQPGPPPPQPVPPCSPLACTFLSLLHLQAIHHSLACATSSPKTMSCSLSDPSPCHIAPWPKPSLSPWPWPPPSRNPGPPLFMPFQVRYMKIIEKSGYQALPWVRYITQSGDYQLRTS</sequence>
<dbReference type="InterPro" id="IPR028565">
    <property type="entry name" value="MHD"/>
</dbReference>
<dbReference type="Pfam" id="PF00928">
    <property type="entry name" value="Adap_comp_sub"/>
    <property type="match status" value="1"/>
</dbReference>
<dbReference type="InterPro" id="IPR018240">
    <property type="entry name" value="Clathrin_mu_CS"/>
</dbReference>
<dbReference type="PRINTS" id="PR00314">
    <property type="entry name" value="CLATHRINADPT"/>
</dbReference>
<evidence type="ECO:0000256" key="1">
    <source>
        <dbReference type="ARBA" id="ARBA00004184"/>
    </source>
</evidence>
<dbReference type="EMBL" id="JASSZA010000019">
    <property type="protein sequence ID" value="KAK2087353.1"/>
    <property type="molecule type" value="Genomic_DNA"/>
</dbReference>
<dbReference type="Proteomes" id="UP001266305">
    <property type="component" value="Unassembled WGS sequence"/>
</dbReference>
<accession>A0ABQ9TSH8</accession>
<dbReference type="PROSITE" id="PS00991">
    <property type="entry name" value="CLAT_ADAPTOR_M_2"/>
    <property type="match status" value="1"/>
</dbReference>
<dbReference type="Gene3D" id="3.30.450.60">
    <property type="match status" value="2"/>
</dbReference>
<proteinExistence type="inferred from homology"/>
<comment type="subcellular location">
    <subcellularLocation>
        <location evidence="1">Endomembrane system</location>
        <topology evidence="1">Peripheral membrane protein</topology>
    </subcellularLocation>
</comment>
<keyword evidence="4" id="KW-0653">Protein transport</keyword>
<dbReference type="InterPro" id="IPR036168">
    <property type="entry name" value="AP2_Mu_C_sf"/>
</dbReference>
<dbReference type="PANTHER" id="PTHR10529">
    <property type="entry name" value="AP COMPLEX SUBUNIT MU"/>
    <property type="match status" value="1"/>
</dbReference>
<keyword evidence="5" id="KW-0472">Membrane</keyword>
<dbReference type="PROSITE" id="PS51072">
    <property type="entry name" value="MHD"/>
    <property type="match status" value="1"/>
</dbReference>
<dbReference type="CDD" id="cd14835">
    <property type="entry name" value="AP1_Mu_N"/>
    <property type="match status" value="1"/>
</dbReference>
<keyword evidence="3" id="KW-0813">Transport</keyword>
<evidence type="ECO:0000256" key="2">
    <source>
        <dbReference type="ARBA" id="ARBA00005324"/>
    </source>
</evidence>
<evidence type="ECO:0000256" key="3">
    <source>
        <dbReference type="ARBA" id="ARBA00022448"/>
    </source>
</evidence>
<organism evidence="7 8">
    <name type="scientific">Saguinus oedipus</name>
    <name type="common">Cotton-top tamarin</name>
    <name type="synonym">Oedipomidas oedipus</name>
    <dbReference type="NCBI Taxonomy" id="9490"/>
    <lineage>
        <taxon>Eukaryota</taxon>
        <taxon>Metazoa</taxon>
        <taxon>Chordata</taxon>
        <taxon>Craniata</taxon>
        <taxon>Vertebrata</taxon>
        <taxon>Euteleostomi</taxon>
        <taxon>Mammalia</taxon>
        <taxon>Eutheria</taxon>
        <taxon>Euarchontoglires</taxon>
        <taxon>Primates</taxon>
        <taxon>Haplorrhini</taxon>
        <taxon>Platyrrhini</taxon>
        <taxon>Cebidae</taxon>
        <taxon>Callitrichinae</taxon>
        <taxon>Saguinus</taxon>
    </lineage>
</organism>
<keyword evidence="8" id="KW-1185">Reference proteome</keyword>
<evidence type="ECO:0000313" key="8">
    <source>
        <dbReference type="Proteomes" id="UP001266305"/>
    </source>
</evidence>
<dbReference type="PROSITE" id="PS00990">
    <property type="entry name" value="CLAT_ADAPTOR_M_1"/>
    <property type="match status" value="1"/>
</dbReference>
<dbReference type="InterPro" id="IPR011012">
    <property type="entry name" value="Longin-like_dom_sf"/>
</dbReference>
<evidence type="ECO:0000256" key="4">
    <source>
        <dbReference type="ARBA" id="ARBA00022927"/>
    </source>
</evidence>
<dbReference type="Gene3D" id="2.60.40.1170">
    <property type="entry name" value="Mu homology domain, subdomain B"/>
    <property type="match status" value="2"/>
</dbReference>
<evidence type="ECO:0000256" key="5">
    <source>
        <dbReference type="ARBA" id="ARBA00023136"/>
    </source>
</evidence>
<protein>
    <submittedName>
        <fullName evidence="7">AP-1 complex subunit mu-2</fullName>
    </submittedName>
</protein>
<dbReference type="SUPFAM" id="SSF49447">
    <property type="entry name" value="Second domain of Mu2 adaptin subunit (ap50) of ap2 adaptor"/>
    <property type="match status" value="2"/>
</dbReference>
<reference evidence="7 8" key="1">
    <citation type="submission" date="2023-05" db="EMBL/GenBank/DDBJ databases">
        <title>B98-5 Cell Line De Novo Hybrid Assembly: An Optical Mapping Approach.</title>
        <authorList>
            <person name="Kananen K."/>
            <person name="Auerbach J.A."/>
            <person name="Kautto E."/>
            <person name="Blachly J.S."/>
        </authorList>
    </citation>
    <scope>NUCLEOTIDE SEQUENCE [LARGE SCALE GENOMIC DNA]</scope>
    <source>
        <strain evidence="7">B95-8</strain>
        <tissue evidence="7">Cell line</tissue>
    </source>
</reference>
<dbReference type="InterPro" id="IPR050431">
    <property type="entry name" value="Adaptor_comp_med_subunit"/>
</dbReference>
<gene>
    <name evidence="7" type="primary">AP1M2_2</name>
    <name evidence="7" type="ORF">P7K49_033260</name>
</gene>
<dbReference type="SUPFAM" id="SSF64356">
    <property type="entry name" value="SNARE-like"/>
    <property type="match status" value="2"/>
</dbReference>
<dbReference type="InterPro" id="IPR001392">
    <property type="entry name" value="Clathrin_mu"/>
</dbReference>
<evidence type="ECO:0000259" key="6">
    <source>
        <dbReference type="PROSITE" id="PS51072"/>
    </source>
</evidence>
<feature type="domain" description="MHD" evidence="6">
    <location>
        <begin position="230"/>
        <end position="485"/>
    </location>
</feature>
<comment type="similarity">
    <text evidence="2">Belongs to the adaptor complexes medium subunit family.</text>
</comment>
<name>A0ABQ9TSH8_SAGOE</name>
<comment type="caution">
    <text evidence="7">The sequence shown here is derived from an EMBL/GenBank/DDBJ whole genome shotgun (WGS) entry which is preliminary data.</text>
</comment>